<feature type="coiled-coil region" evidence="1">
    <location>
        <begin position="307"/>
        <end position="339"/>
    </location>
</feature>
<gene>
    <name evidence="2" type="ORF">B0A48_16913</name>
</gene>
<evidence type="ECO:0000313" key="3">
    <source>
        <dbReference type="Proteomes" id="UP000192596"/>
    </source>
</evidence>
<evidence type="ECO:0000313" key="2">
    <source>
        <dbReference type="EMBL" id="OQN96939.1"/>
    </source>
</evidence>
<reference evidence="3" key="1">
    <citation type="submission" date="2017-03" db="EMBL/GenBank/DDBJ databases">
        <title>Genomes of endolithic fungi from Antarctica.</title>
        <authorList>
            <person name="Coleine C."/>
            <person name="Masonjones S."/>
            <person name="Stajich J.E."/>
        </authorList>
    </citation>
    <scope>NUCLEOTIDE SEQUENCE [LARGE SCALE GENOMIC DNA]</scope>
    <source>
        <strain evidence="3">CCFEE 5527</strain>
    </source>
</reference>
<organism evidence="2 3">
    <name type="scientific">Cryoendolithus antarcticus</name>
    <dbReference type="NCBI Taxonomy" id="1507870"/>
    <lineage>
        <taxon>Eukaryota</taxon>
        <taxon>Fungi</taxon>
        <taxon>Dikarya</taxon>
        <taxon>Ascomycota</taxon>
        <taxon>Pezizomycotina</taxon>
        <taxon>Dothideomycetes</taxon>
        <taxon>Dothideomycetidae</taxon>
        <taxon>Cladosporiales</taxon>
        <taxon>Cladosporiaceae</taxon>
        <taxon>Cryoendolithus</taxon>
    </lineage>
</organism>
<comment type="caution">
    <text evidence="2">The sequence shown here is derived from an EMBL/GenBank/DDBJ whole genome shotgun (WGS) entry which is preliminary data.</text>
</comment>
<evidence type="ECO:0000256" key="1">
    <source>
        <dbReference type="SAM" id="Coils"/>
    </source>
</evidence>
<dbReference type="EMBL" id="NAJO01000059">
    <property type="protein sequence ID" value="OQN96939.1"/>
    <property type="molecule type" value="Genomic_DNA"/>
</dbReference>
<keyword evidence="3" id="KW-1185">Reference proteome</keyword>
<protein>
    <submittedName>
        <fullName evidence="2">Uncharacterized protein</fullName>
    </submittedName>
</protein>
<keyword evidence="1" id="KW-0175">Coiled coil</keyword>
<dbReference type="AlphaFoldDB" id="A0A1V8SCZ5"/>
<sequence length="456" mass="51854">MAYSHFKAFGSPIGLGMPSSFYNVASWSGATNNGFSDSTPAQAAQATSSTVSSFASTEISPNPHYVNHGTSKDSGDPADVHHYEREDYLAFRATREGKAKVASCLCESTSASTISDNPATGNVTPIAVPSPADLELLMPKMAYREHYYITEFSDGRTQLDFYRRPTEATRQAAPDDFDEACRQKALALQEEKAEVKASLTPELVEGLDYTLAQLPGGVIERHFHHEAARRAWQAKQDKLCFERLAGERRQRDLFLEQKIEAARKAGLIPEVTYFDQYPIVKFPDGRTRREFYSRMGEDAYYREQDELEEKERRQRALAVQREEKAKQRLKREYPREETARFRTWRDEHLRLASERESFAYGAHAAPGVPRMEQARGGERAREQASLWLQRARDGIEARERLGAQIERLSGSVDVISEGTLSRESLVEWTSLMSEITASVDEETRQEFREYAEEHLR</sequence>
<dbReference type="InParanoid" id="A0A1V8SCZ5"/>
<name>A0A1V8SCZ5_9PEZI</name>
<proteinExistence type="predicted"/>
<accession>A0A1V8SCZ5</accession>
<dbReference type="Proteomes" id="UP000192596">
    <property type="component" value="Unassembled WGS sequence"/>
</dbReference>